<feature type="chain" id="PRO_5034884808" description="Lysophospholipase" evidence="10">
    <location>
        <begin position="20"/>
        <end position="1289"/>
    </location>
</feature>
<proteinExistence type="inferred from homology"/>
<keyword evidence="5 9" id="KW-0442">Lipid degradation</keyword>
<feature type="domain" description="PLA2c" evidence="12">
    <location>
        <begin position="32"/>
        <end position="590"/>
    </location>
</feature>
<keyword evidence="6 9" id="KW-0443">Lipid metabolism</keyword>
<feature type="signal peptide" evidence="10">
    <location>
        <begin position="1"/>
        <end position="19"/>
    </location>
</feature>
<dbReference type="Proteomes" id="UP000669133">
    <property type="component" value="Unassembled WGS sequence"/>
</dbReference>
<dbReference type="RefSeq" id="XP_067547445.1">
    <property type="nucleotide sequence ID" value="XM_067692866.1"/>
</dbReference>
<dbReference type="EC" id="3.1.1.5" evidence="2 10"/>
<evidence type="ECO:0000256" key="10">
    <source>
        <dbReference type="RuleBase" id="RU362103"/>
    </source>
</evidence>
<evidence type="ECO:0000259" key="12">
    <source>
        <dbReference type="PROSITE" id="PS51210"/>
    </source>
</evidence>
<protein>
    <recommendedName>
        <fullName evidence="2 10">Lysophospholipase</fullName>
        <ecNumber evidence="2 10">3.1.1.5</ecNumber>
    </recommendedName>
</protein>
<dbReference type="GO" id="GO:0046475">
    <property type="term" value="P:glycerophospholipid catabolic process"/>
    <property type="evidence" value="ECO:0007669"/>
    <property type="project" value="TreeGrafter"/>
</dbReference>
<dbReference type="GO" id="GO:0005783">
    <property type="term" value="C:endoplasmic reticulum"/>
    <property type="evidence" value="ECO:0007669"/>
    <property type="project" value="TreeGrafter"/>
</dbReference>
<comment type="function">
    <text evidence="8">Catalyzes the release of fatty acids from lysophospholipids. Phospholipase B may well contribute to pathogenicity by abetting the fungus in damaging and traversing host cell membranes, processes which likely increase the rapidity of disseminated infection.</text>
</comment>
<keyword evidence="3 10" id="KW-0732">Signal</keyword>
<keyword evidence="14" id="KW-1185">Reference proteome</keyword>
<evidence type="ECO:0000256" key="4">
    <source>
        <dbReference type="ARBA" id="ARBA00022801"/>
    </source>
</evidence>
<keyword evidence="7" id="KW-0325">Glycoprotein</keyword>
<feature type="domain" description="PLA2c" evidence="12">
    <location>
        <begin position="665"/>
        <end position="1222"/>
    </location>
</feature>
<evidence type="ECO:0000313" key="13">
    <source>
        <dbReference type="EMBL" id="KAG5418329.1"/>
    </source>
</evidence>
<dbReference type="SUPFAM" id="SSF52151">
    <property type="entry name" value="FabD/lysophospholipase-like"/>
    <property type="match status" value="2"/>
</dbReference>
<evidence type="ECO:0000256" key="8">
    <source>
        <dbReference type="ARBA" id="ARBA00059407"/>
    </source>
</evidence>
<accession>A0A8H7ZD43</accession>
<dbReference type="GeneID" id="93652486"/>
<dbReference type="Gene3D" id="3.40.1090.10">
    <property type="entry name" value="Cytosolic phospholipase A2 catalytic domain"/>
    <property type="match status" value="2"/>
</dbReference>
<comment type="similarity">
    <text evidence="1 10">Belongs to the lysophospholipase family.</text>
</comment>
<dbReference type="GO" id="GO:0004623">
    <property type="term" value="F:phospholipase A2 activity"/>
    <property type="evidence" value="ECO:0007669"/>
    <property type="project" value="TreeGrafter"/>
</dbReference>
<evidence type="ECO:0000256" key="11">
    <source>
        <dbReference type="SAM" id="MobiDB-lite"/>
    </source>
</evidence>
<dbReference type="GO" id="GO:0004622">
    <property type="term" value="F:phosphatidylcholine lysophospholipase activity"/>
    <property type="evidence" value="ECO:0007669"/>
    <property type="project" value="UniProtKB-EC"/>
</dbReference>
<dbReference type="OrthoDB" id="4084751at2759"/>
<comment type="catalytic activity">
    <reaction evidence="10">
        <text>a 1-acyl-sn-glycero-3-phosphocholine + H2O = sn-glycerol 3-phosphocholine + a fatty acid + H(+)</text>
        <dbReference type="Rhea" id="RHEA:15177"/>
        <dbReference type="ChEBI" id="CHEBI:15377"/>
        <dbReference type="ChEBI" id="CHEBI:15378"/>
        <dbReference type="ChEBI" id="CHEBI:16870"/>
        <dbReference type="ChEBI" id="CHEBI:28868"/>
        <dbReference type="ChEBI" id="CHEBI:58168"/>
        <dbReference type="EC" id="3.1.1.5"/>
    </reaction>
</comment>
<dbReference type="FunFam" id="3.40.1090.10:FF:000010">
    <property type="entry name" value="Lysophospholipase"/>
    <property type="match status" value="2"/>
</dbReference>
<reference evidence="13 14" key="1">
    <citation type="submission" date="2020-12" db="EMBL/GenBank/DDBJ databases">
        <title>Effect of drift, selection, and recombination on the evolution of hybrid genomes in Candida yeast pathogens.</title>
        <authorList>
            <person name="Mixao V."/>
            <person name="Ksiezopolska E."/>
            <person name="Saus E."/>
            <person name="Boekhout T."/>
            <person name="Gacser A."/>
            <person name="Gabaldon T."/>
        </authorList>
    </citation>
    <scope>NUCLEOTIDE SEQUENCE [LARGE SCALE GENOMIC DNA]</scope>
    <source>
        <strain evidence="13 14">BP57</strain>
    </source>
</reference>
<dbReference type="Pfam" id="PF01735">
    <property type="entry name" value="PLA2_B"/>
    <property type="match status" value="2"/>
</dbReference>
<dbReference type="GO" id="GO:0005886">
    <property type="term" value="C:plasma membrane"/>
    <property type="evidence" value="ECO:0007669"/>
    <property type="project" value="TreeGrafter"/>
</dbReference>
<dbReference type="InterPro" id="IPR016035">
    <property type="entry name" value="Acyl_Trfase/lysoPLipase"/>
</dbReference>
<evidence type="ECO:0000256" key="2">
    <source>
        <dbReference type="ARBA" id="ARBA00013274"/>
    </source>
</evidence>
<evidence type="ECO:0000256" key="9">
    <source>
        <dbReference type="PROSITE-ProRule" id="PRU00555"/>
    </source>
</evidence>
<dbReference type="InterPro" id="IPR002642">
    <property type="entry name" value="LysoPLipase_cat_dom"/>
</dbReference>
<evidence type="ECO:0000256" key="3">
    <source>
        <dbReference type="ARBA" id="ARBA00022729"/>
    </source>
</evidence>
<keyword evidence="4 9" id="KW-0378">Hydrolase</keyword>
<name>A0A8H7ZD43_9ASCO</name>
<evidence type="ECO:0000256" key="5">
    <source>
        <dbReference type="ARBA" id="ARBA00022963"/>
    </source>
</evidence>
<feature type="region of interest" description="Disordered" evidence="11">
    <location>
        <begin position="1228"/>
        <end position="1264"/>
    </location>
</feature>
<evidence type="ECO:0000256" key="6">
    <source>
        <dbReference type="ARBA" id="ARBA00023098"/>
    </source>
</evidence>
<organism evidence="13 14">
    <name type="scientific">Candida metapsilosis</name>
    <dbReference type="NCBI Taxonomy" id="273372"/>
    <lineage>
        <taxon>Eukaryota</taxon>
        <taxon>Fungi</taxon>
        <taxon>Dikarya</taxon>
        <taxon>Ascomycota</taxon>
        <taxon>Saccharomycotina</taxon>
        <taxon>Pichiomycetes</taxon>
        <taxon>Debaryomycetaceae</taxon>
        <taxon>Candida/Lodderomyces clade</taxon>
        <taxon>Candida</taxon>
    </lineage>
</organism>
<evidence type="ECO:0000256" key="7">
    <source>
        <dbReference type="ARBA" id="ARBA00023180"/>
    </source>
</evidence>
<dbReference type="PANTHER" id="PTHR10728:SF33">
    <property type="entry name" value="LYSOPHOSPHOLIPASE 1-RELATED"/>
    <property type="match status" value="1"/>
</dbReference>
<dbReference type="GO" id="GO:0005576">
    <property type="term" value="C:extracellular region"/>
    <property type="evidence" value="ECO:0007669"/>
    <property type="project" value="TreeGrafter"/>
</dbReference>
<dbReference type="SMART" id="SM00022">
    <property type="entry name" value="PLAc"/>
    <property type="match status" value="2"/>
</dbReference>
<evidence type="ECO:0000256" key="1">
    <source>
        <dbReference type="ARBA" id="ARBA00008780"/>
    </source>
</evidence>
<dbReference type="GO" id="GO:0005829">
    <property type="term" value="C:cytosol"/>
    <property type="evidence" value="ECO:0007669"/>
    <property type="project" value="TreeGrafter"/>
</dbReference>
<gene>
    <name evidence="13" type="ORF">I9W82_003857</name>
</gene>
<evidence type="ECO:0000313" key="14">
    <source>
        <dbReference type="Proteomes" id="UP000669133"/>
    </source>
</evidence>
<sequence length="1289" mass="141978">MQSYQVLFWFISIVSLSRCWSPTDSYAPGRIECPSSDILRVADSISEEESDWLKGRDEVTNKKLVEFLKYANMSDINPDDYGNLNRSIHIGLAFSGGGYRAMLNGAGQMSALDERTTSENNGTAKGLNGLLQASTYVAGLSGGSWLVGSIVFNNFTSVQDIVDQKTDIWDLKHSIVNYGGINLVKTYKYYDGISDDLNKKEDAGFELSMTDAWGRALSHQFLTTLDDTGASLTFSSVQDWDVFKNHEMPFPIFVSDTRASNTKIVNLNSTLAEFNPFEMGSYDASLYQFTKIKYLGTKLDDGDTNGTCIGGFDNAGYIMGTSSTLFNQFLLQINTTSLSSTIKSIITSILKDVDQDEDDVAVYDPNPFFNTDVGSSFHIANNETLTLVDGGEDGQNIPLNPLIQPVREVDVIFAFDNSADTDASWPNGTSLVKTFERQFSETGNGTIFPYVPDVNTFINLNLTAKPTFFGCDAKNLSSLLQHKNVSRFSNESSSSYSVYDSPLIVYTANRPFSYWSNTSTFKLSYDDDERNSIIQNGFEVASRSNLTLDSEWPACVGCAIIRRHQERTGEEQTEQCKKCFERYCWDGTLDSADAHDKLNFTSQGTTSGNEGTKVGAARSKSSNQLSLFYFSTDMHWNQIIFSALTIISTAHSWSPTDSYAPGKIQCPSSDILRVADSISDEEKSWLSGRDKITNDKIVEFLKYANMSDTVPEDYGNLNKSIHIGLAFSGGGYRAMLNGAGQMSALDERTDGLDGGNASGLNGLLQASTYIAGLSGGSWLVGSIIFNNFTSVQDIVDQKTDIWDLKHSIVDIGGLNVVEDYKYYKGILDDIDDKEDAGFDTCFTDVWGRALSHQFLSTLNDTGASLTYSSVQDWDVFKNYEMPFPIFVSDTRAEGTKIINLNSSLAEFNPFEMGSFDKSIYQFAKIKYLGSELNDGDTNGTCIGGFDNAGYIMGTSSTLFNQFLLQINSTDLPSIVKKVVTSMLERVSNHENDVAVYDPNPFYDTTVGTSSNLADNETLVCVDGGEDGQNVPLWPLTQPARDVDVVFAFDNSADTDGNWPNGTSLIKSFERQFSKAGNGTIFPYVPDANSFINLNLTAKPTFFGCDAKNLTSLLHNSSSSSYTNSSSDYTVYDSPLIVYIANRPFSYWSNTSTFKLSYDDDERNSIIQNGFEVASRNNLTLDSEWPACVGCAIIRRSQERAGEEQSDQCKQCFQRYCWDGSLDSTGTKLNFTETGTTNGEESSLESVSTSSSSSSSTSHGKKNSASTQSLSWSLWLGLLLVVSLTVLDQF</sequence>
<comment type="caution">
    <text evidence="13">The sequence shown here is derived from an EMBL/GenBank/DDBJ whole genome shotgun (WGS) entry which is preliminary data.</text>
</comment>
<dbReference type="PANTHER" id="PTHR10728">
    <property type="entry name" value="CYTOSOLIC PHOSPHOLIPASE A2"/>
    <property type="match status" value="1"/>
</dbReference>
<dbReference type="EMBL" id="JAEOAQ010000005">
    <property type="protein sequence ID" value="KAG5418329.1"/>
    <property type="molecule type" value="Genomic_DNA"/>
</dbReference>
<dbReference type="PROSITE" id="PS51210">
    <property type="entry name" value="PLA2C"/>
    <property type="match status" value="2"/>
</dbReference>